<feature type="transmembrane region" description="Helical" evidence="1">
    <location>
        <begin position="32"/>
        <end position="50"/>
    </location>
</feature>
<organism evidence="2 3">
    <name type="scientific">Sporosarcina siberiensis</name>
    <dbReference type="NCBI Taxonomy" id="1365606"/>
    <lineage>
        <taxon>Bacteria</taxon>
        <taxon>Bacillati</taxon>
        <taxon>Bacillota</taxon>
        <taxon>Bacilli</taxon>
        <taxon>Bacillales</taxon>
        <taxon>Caryophanaceae</taxon>
        <taxon>Sporosarcina</taxon>
    </lineage>
</organism>
<evidence type="ECO:0000313" key="3">
    <source>
        <dbReference type="Proteomes" id="UP001597218"/>
    </source>
</evidence>
<dbReference type="Proteomes" id="UP001597218">
    <property type="component" value="Unassembled WGS sequence"/>
</dbReference>
<name>A0ABW4SM60_9BACL</name>
<evidence type="ECO:0000313" key="2">
    <source>
        <dbReference type="EMBL" id="MFD1929681.1"/>
    </source>
</evidence>
<keyword evidence="1" id="KW-1133">Transmembrane helix</keyword>
<feature type="transmembrane region" description="Helical" evidence="1">
    <location>
        <begin position="6"/>
        <end position="25"/>
    </location>
</feature>
<sequence length="86" mass="9650">MTGMELLGIIRWVLMGVFVVLFYLYEIKKKAAFMIPAHLTILAAIILHALVRDWYLFVKIAIIIVAVLGIGGNILKLIRARKNSVA</sequence>
<gene>
    <name evidence="2" type="ORF">ACFSFY_16700</name>
</gene>
<proteinExistence type="predicted"/>
<reference evidence="3" key="1">
    <citation type="journal article" date="2019" name="Int. J. Syst. Evol. Microbiol.">
        <title>The Global Catalogue of Microorganisms (GCM) 10K type strain sequencing project: providing services to taxonomists for standard genome sequencing and annotation.</title>
        <authorList>
            <consortium name="The Broad Institute Genomics Platform"/>
            <consortium name="The Broad Institute Genome Sequencing Center for Infectious Disease"/>
            <person name="Wu L."/>
            <person name="Ma J."/>
        </authorList>
    </citation>
    <scope>NUCLEOTIDE SEQUENCE [LARGE SCALE GENOMIC DNA]</scope>
    <source>
        <strain evidence="3">CGMCC 4.7177</strain>
    </source>
</reference>
<accession>A0ABW4SM60</accession>
<protein>
    <recommendedName>
        <fullName evidence="4">YlaH-like protein</fullName>
    </recommendedName>
</protein>
<evidence type="ECO:0000256" key="1">
    <source>
        <dbReference type="SAM" id="Phobius"/>
    </source>
</evidence>
<keyword evidence="1" id="KW-0812">Transmembrane</keyword>
<keyword evidence="1" id="KW-0472">Membrane</keyword>
<dbReference type="RefSeq" id="WP_381540044.1">
    <property type="nucleotide sequence ID" value="NZ_JBHUGI010000037.1"/>
</dbReference>
<feature type="transmembrane region" description="Helical" evidence="1">
    <location>
        <begin position="56"/>
        <end position="75"/>
    </location>
</feature>
<comment type="caution">
    <text evidence="2">The sequence shown here is derived from an EMBL/GenBank/DDBJ whole genome shotgun (WGS) entry which is preliminary data.</text>
</comment>
<keyword evidence="3" id="KW-1185">Reference proteome</keyword>
<dbReference type="EMBL" id="JBHUGI010000037">
    <property type="protein sequence ID" value="MFD1929681.1"/>
    <property type="molecule type" value="Genomic_DNA"/>
</dbReference>
<evidence type="ECO:0008006" key="4">
    <source>
        <dbReference type="Google" id="ProtNLM"/>
    </source>
</evidence>